<dbReference type="Proteomes" id="UP001374535">
    <property type="component" value="Chromosome 11"/>
</dbReference>
<feature type="compositionally biased region" description="Gly residues" evidence="1">
    <location>
        <begin position="14"/>
        <end position="23"/>
    </location>
</feature>
<name>A0AAQ3RFN2_VIGMU</name>
<reference evidence="2 3" key="1">
    <citation type="journal article" date="2023" name="Life. Sci Alliance">
        <title>Evolutionary insights into 3D genome organization and epigenetic landscape of Vigna mungo.</title>
        <authorList>
            <person name="Junaid A."/>
            <person name="Singh B."/>
            <person name="Bhatia S."/>
        </authorList>
    </citation>
    <scope>NUCLEOTIDE SEQUENCE [LARGE SCALE GENOMIC DNA]</scope>
    <source>
        <strain evidence="2">Urdbean</strain>
    </source>
</reference>
<feature type="compositionally biased region" description="Low complexity" evidence="1">
    <location>
        <begin position="24"/>
        <end position="35"/>
    </location>
</feature>
<gene>
    <name evidence="2" type="ORF">V8G54_035404</name>
</gene>
<keyword evidence="3" id="KW-1185">Reference proteome</keyword>
<evidence type="ECO:0000313" key="3">
    <source>
        <dbReference type="Proteomes" id="UP001374535"/>
    </source>
</evidence>
<protein>
    <submittedName>
        <fullName evidence="2">Uncharacterized protein</fullName>
    </submittedName>
</protein>
<dbReference type="EMBL" id="CP144690">
    <property type="protein sequence ID" value="WVY89890.1"/>
    <property type="molecule type" value="Genomic_DNA"/>
</dbReference>
<evidence type="ECO:0000313" key="2">
    <source>
        <dbReference type="EMBL" id="WVY89890.1"/>
    </source>
</evidence>
<proteinExistence type="predicted"/>
<organism evidence="2 3">
    <name type="scientific">Vigna mungo</name>
    <name type="common">Black gram</name>
    <name type="synonym">Phaseolus mungo</name>
    <dbReference type="NCBI Taxonomy" id="3915"/>
    <lineage>
        <taxon>Eukaryota</taxon>
        <taxon>Viridiplantae</taxon>
        <taxon>Streptophyta</taxon>
        <taxon>Embryophyta</taxon>
        <taxon>Tracheophyta</taxon>
        <taxon>Spermatophyta</taxon>
        <taxon>Magnoliopsida</taxon>
        <taxon>eudicotyledons</taxon>
        <taxon>Gunneridae</taxon>
        <taxon>Pentapetalae</taxon>
        <taxon>rosids</taxon>
        <taxon>fabids</taxon>
        <taxon>Fabales</taxon>
        <taxon>Fabaceae</taxon>
        <taxon>Papilionoideae</taxon>
        <taxon>50 kb inversion clade</taxon>
        <taxon>NPAAA clade</taxon>
        <taxon>indigoferoid/millettioid clade</taxon>
        <taxon>Phaseoleae</taxon>
        <taxon>Vigna</taxon>
    </lineage>
</organism>
<feature type="region of interest" description="Disordered" evidence="1">
    <location>
        <begin position="8"/>
        <end position="62"/>
    </location>
</feature>
<sequence>MAIVCIESSLESSGRGGDGGGIGSDSSSGSSGSGSNCTQRSPQGEAERVMETPPAEGDGGEVRQRAQVVCKGRIFHGTPLLLVQGGVTLDPIALAPVGSLPRVDGYDRAGFDMNTQVSSLSGTGLQDFIDQSFFSSSTQAPFLSPSRLLSSATRVLLTASTWPFDCGCSTELVACLIPKSAKNFSSFRSINCRLLCVITFRGRPNLQINFQQNFCTCRAVMVANGSASTHLVK</sequence>
<dbReference type="AlphaFoldDB" id="A0AAQ3RFN2"/>
<evidence type="ECO:0000256" key="1">
    <source>
        <dbReference type="SAM" id="MobiDB-lite"/>
    </source>
</evidence>
<accession>A0AAQ3RFN2</accession>